<comment type="caution">
    <text evidence="7">The sequence shown here is derived from an EMBL/GenBank/DDBJ whole genome shotgun (WGS) entry which is preliminary data.</text>
</comment>
<keyword evidence="4 6" id="KW-1133">Transmembrane helix</keyword>
<keyword evidence="8" id="KW-1185">Reference proteome</keyword>
<organism evidence="7 8">
    <name type="scientific">Tilletia horrida</name>
    <dbReference type="NCBI Taxonomy" id="155126"/>
    <lineage>
        <taxon>Eukaryota</taxon>
        <taxon>Fungi</taxon>
        <taxon>Dikarya</taxon>
        <taxon>Basidiomycota</taxon>
        <taxon>Ustilaginomycotina</taxon>
        <taxon>Exobasidiomycetes</taxon>
        <taxon>Tilletiales</taxon>
        <taxon>Tilletiaceae</taxon>
        <taxon>Tilletia</taxon>
    </lineage>
</organism>
<comment type="subcellular location">
    <subcellularLocation>
        <location evidence="1">Endomembrane system</location>
        <topology evidence="1">Multi-pass membrane protein</topology>
    </subcellularLocation>
</comment>
<keyword evidence="3 6" id="KW-0812">Transmembrane</keyword>
<dbReference type="GO" id="GO:0072546">
    <property type="term" value="C:EMC complex"/>
    <property type="evidence" value="ECO:0007669"/>
    <property type="project" value="TreeGrafter"/>
</dbReference>
<dbReference type="Proteomes" id="UP001176517">
    <property type="component" value="Unassembled WGS sequence"/>
</dbReference>
<evidence type="ECO:0000256" key="1">
    <source>
        <dbReference type="ARBA" id="ARBA00004127"/>
    </source>
</evidence>
<evidence type="ECO:0000256" key="6">
    <source>
        <dbReference type="SAM" id="Phobius"/>
    </source>
</evidence>
<gene>
    <name evidence="7" type="ORF">OC846_000942</name>
</gene>
<dbReference type="AlphaFoldDB" id="A0AAN6GW44"/>
<evidence type="ECO:0000256" key="3">
    <source>
        <dbReference type="ARBA" id="ARBA00022692"/>
    </source>
</evidence>
<name>A0AAN6GW44_9BASI</name>
<dbReference type="Pfam" id="PF10270">
    <property type="entry name" value="MMgT"/>
    <property type="match status" value="1"/>
</dbReference>
<evidence type="ECO:0000313" key="7">
    <source>
        <dbReference type="EMBL" id="KAK0556754.1"/>
    </source>
</evidence>
<feature type="transmembrane region" description="Helical" evidence="6">
    <location>
        <begin position="35"/>
        <end position="58"/>
    </location>
</feature>
<comment type="similarity">
    <text evidence="2">Belongs to the membrane magnesium transporter (TC 1.A.67) family.</text>
</comment>
<proteinExistence type="inferred from homology"/>
<dbReference type="PANTHER" id="PTHR28144:SF1">
    <property type="entry name" value="ER MEMBRANE PROTEIN COMPLEX SUBUNIT 5"/>
    <property type="match status" value="1"/>
</dbReference>
<sequence length="105" mass="11688">MSVALLIFGTVLFFHSAYSTYEYLSLRKSLDLEPAALPLDITLETCFSFLVLLAGLSLKAGKLKEMSWSSEMRKRTIDEIDSRPSFANVHHRGQILYAESSAPGS</sequence>
<accession>A0AAN6GW44</accession>
<evidence type="ECO:0008006" key="9">
    <source>
        <dbReference type="Google" id="ProtNLM"/>
    </source>
</evidence>
<keyword evidence="5 6" id="KW-0472">Membrane</keyword>
<dbReference type="InterPro" id="IPR053279">
    <property type="entry name" value="EMC_subunit"/>
</dbReference>
<reference evidence="7" key="1">
    <citation type="journal article" date="2023" name="PhytoFront">
        <title>Draft Genome Resources of Seven Strains of Tilletia horrida, Causal Agent of Kernel Smut of Rice.</title>
        <authorList>
            <person name="Khanal S."/>
            <person name="Antony Babu S."/>
            <person name="Zhou X.G."/>
        </authorList>
    </citation>
    <scope>NUCLEOTIDE SEQUENCE</scope>
    <source>
        <strain evidence="7">TX6</strain>
    </source>
</reference>
<dbReference type="EMBL" id="JAPDMZ010000011">
    <property type="protein sequence ID" value="KAK0556754.1"/>
    <property type="molecule type" value="Genomic_DNA"/>
</dbReference>
<protein>
    <recommendedName>
        <fullName evidence="9">Membrane magnesium transporter</fullName>
    </recommendedName>
</protein>
<evidence type="ECO:0000256" key="5">
    <source>
        <dbReference type="ARBA" id="ARBA00023136"/>
    </source>
</evidence>
<evidence type="ECO:0000256" key="4">
    <source>
        <dbReference type="ARBA" id="ARBA00022989"/>
    </source>
</evidence>
<dbReference type="InterPro" id="IPR018937">
    <property type="entry name" value="MMgT"/>
</dbReference>
<dbReference type="GO" id="GO:0034975">
    <property type="term" value="P:protein folding in endoplasmic reticulum"/>
    <property type="evidence" value="ECO:0007669"/>
    <property type="project" value="TreeGrafter"/>
</dbReference>
<evidence type="ECO:0000256" key="2">
    <source>
        <dbReference type="ARBA" id="ARBA00006109"/>
    </source>
</evidence>
<evidence type="ECO:0000313" key="8">
    <source>
        <dbReference type="Proteomes" id="UP001176517"/>
    </source>
</evidence>
<dbReference type="PANTHER" id="PTHR28144">
    <property type="entry name" value="ER MEMBRANE PROTEIN COMPLEX SUBUNIT 5"/>
    <property type="match status" value="1"/>
</dbReference>